<dbReference type="FunCoup" id="A0A2K1K080">
    <property type="interactions" value="1452"/>
</dbReference>
<gene>
    <name evidence="4" type="primary">LOC112287895</name>
    <name evidence="3" type="ORF">PHYPA_014304</name>
</gene>
<reference evidence="3 5" key="2">
    <citation type="journal article" date="2018" name="Plant J.">
        <title>The Physcomitrella patens chromosome-scale assembly reveals moss genome structure and evolution.</title>
        <authorList>
            <person name="Lang D."/>
            <person name="Ullrich K.K."/>
            <person name="Murat F."/>
            <person name="Fuchs J."/>
            <person name="Jenkins J."/>
            <person name="Haas F.B."/>
            <person name="Piednoel M."/>
            <person name="Gundlach H."/>
            <person name="Van Bel M."/>
            <person name="Meyberg R."/>
            <person name="Vives C."/>
            <person name="Morata J."/>
            <person name="Symeonidi A."/>
            <person name="Hiss M."/>
            <person name="Muchero W."/>
            <person name="Kamisugi Y."/>
            <person name="Saleh O."/>
            <person name="Blanc G."/>
            <person name="Decker E.L."/>
            <person name="van Gessel N."/>
            <person name="Grimwood J."/>
            <person name="Hayes R.D."/>
            <person name="Graham S.W."/>
            <person name="Gunter L.E."/>
            <person name="McDaniel S.F."/>
            <person name="Hoernstein S.N.W."/>
            <person name="Larsson A."/>
            <person name="Li F.W."/>
            <person name="Perroud P.F."/>
            <person name="Phillips J."/>
            <person name="Ranjan P."/>
            <person name="Rokshar D.S."/>
            <person name="Rothfels C.J."/>
            <person name="Schneider L."/>
            <person name="Shu S."/>
            <person name="Stevenson D.W."/>
            <person name="Thummler F."/>
            <person name="Tillich M."/>
            <person name="Villarreal Aguilar J.C."/>
            <person name="Widiez T."/>
            <person name="Wong G.K."/>
            <person name="Wymore A."/>
            <person name="Zhang Y."/>
            <person name="Zimmer A.D."/>
            <person name="Quatrano R.S."/>
            <person name="Mayer K.F.X."/>
            <person name="Goodstein D."/>
            <person name="Casacuberta J.M."/>
            <person name="Vandepoele K."/>
            <person name="Reski R."/>
            <person name="Cuming A.C."/>
            <person name="Tuskan G.A."/>
            <person name="Maumus F."/>
            <person name="Salse J."/>
            <person name="Schmutz J."/>
            <person name="Rensing S.A."/>
        </authorList>
    </citation>
    <scope>NUCLEOTIDE SEQUENCE [LARGE SCALE GENOMIC DNA]</scope>
    <source>
        <strain evidence="4 5">cv. Gransden 2004</strain>
    </source>
</reference>
<dbReference type="EnsemblPlants" id="Pp3c10_23930V3.1">
    <property type="protein sequence ID" value="PAC:32902144.CDS.1"/>
    <property type="gene ID" value="Pp3c10_23930"/>
</dbReference>
<dbReference type="Gramene" id="Pp3c10_23930V3.2">
    <property type="protein sequence ID" value="PAC:32902145.CDS.1"/>
    <property type="gene ID" value="Pp3c10_23930"/>
</dbReference>
<dbReference type="Gramene" id="Pp3c10_23930V3.3">
    <property type="protein sequence ID" value="PAC:32902146.CDS.1"/>
    <property type="gene ID" value="Pp3c10_23930"/>
</dbReference>
<dbReference type="PANTHER" id="PTHR35464">
    <property type="entry name" value="OS06G0115200 PROTEIN"/>
    <property type="match status" value="1"/>
</dbReference>
<evidence type="ECO:0000256" key="1">
    <source>
        <dbReference type="SAM" id="Coils"/>
    </source>
</evidence>
<reference evidence="3 5" key="1">
    <citation type="journal article" date="2008" name="Science">
        <title>The Physcomitrella genome reveals evolutionary insights into the conquest of land by plants.</title>
        <authorList>
            <person name="Rensing S."/>
            <person name="Lang D."/>
            <person name="Zimmer A."/>
            <person name="Terry A."/>
            <person name="Salamov A."/>
            <person name="Shapiro H."/>
            <person name="Nishiyama T."/>
            <person name="Perroud P.-F."/>
            <person name="Lindquist E."/>
            <person name="Kamisugi Y."/>
            <person name="Tanahashi T."/>
            <person name="Sakakibara K."/>
            <person name="Fujita T."/>
            <person name="Oishi K."/>
            <person name="Shin-I T."/>
            <person name="Kuroki Y."/>
            <person name="Toyoda A."/>
            <person name="Suzuki Y."/>
            <person name="Hashimoto A."/>
            <person name="Yamaguchi K."/>
            <person name="Sugano A."/>
            <person name="Kohara Y."/>
            <person name="Fujiyama A."/>
            <person name="Anterola A."/>
            <person name="Aoki S."/>
            <person name="Ashton N."/>
            <person name="Barbazuk W.B."/>
            <person name="Barker E."/>
            <person name="Bennetzen J."/>
            <person name="Bezanilla M."/>
            <person name="Blankenship R."/>
            <person name="Cho S.H."/>
            <person name="Dutcher S."/>
            <person name="Estelle M."/>
            <person name="Fawcett J.A."/>
            <person name="Gundlach H."/>
            <person name="Hanada K."/>
            <person name="Heyl A."/>
            <person name="Hicks K.A."/>
            <person name="Hugh J."/>
            <person name="Lohr M."/>
            <person name="Mayer K."/>
            <person name="Melkozernov A."/>
            <person name="Murata T."/>
            <person name="Nelson D."/>
            <person name="Pils B."/>
            <person name="Prigge M."/>
            <person name="Reiss B."/>
            <person name="Renner T."/>
            <person name="Rombauts S."/>
            <person name="Rushton P."/>
            <person name="Sanderfoot A."/>
            <person name="Schween G."/>
            <person name="Shiu S.-H."/>
            <person name="Stueber K."/>
            <person name="Theodoulou F.L."/>
            <person name="Tu H."/>
            <person name="Van de Peer Y."/>
            <person name="Verrier P.J."/>
            <person name="Waters E."/>
            <person name="Wood A."/>
            <person name="Yang L."/>
            <person name="Cove D."/>
            <person name="Cuming A."/>
            <person name="Hasebe M."/>
            <person name="Lucas S."/>
            <person name="Mishler D.B."/>
            <person name="Reski R."/>
            <person name="Grigoriev I."/>
            <person name="Quatrano R.S."/>
            <person name="Boore J.L."/>
        </authorList>
    </citation>
    <scope>NUCLEOTIDE SEQUENCE [LARGE SCALE GENOMIC DNA]</scope>
    <source>
        <strain evidence="4 5">cv. Gransden 2004</strain>
    </source>
</reference>
<dbReference type="Gramene" id="Pp3c10_23930V3.5">
    <property type="protein sequence ID" value="PAC:32902148.CDS.1"/>
    <property type="gene ID" value="Pp3c10_23930"/>
</dbReference>
<dbReference type="PaxDb" id="3218-PP1S32_120V6.1"/>
<dbReference type="EnsemblPlants" id="Pp3c10_23930V3.4">
    <property type="protein sequence ID" value="PAC:32902147.CDS.1"/>
    <property type="gene ID" value="Pp3c10_23930"/>
</dbReference>
<evidence type="ECO:0000313" key="5">
    <source>
        <dbReference type="Proteomes" id="UP000006727"/>
    </source>
</evidence>
<dbReference type="EnsemblPlants" id="Pp3c10_23930V3.6">
    <property type="protein sequence ID" value="PAC:32902149.CDS.1"/>
    <property type="gene ID" value="Pp3c10_23930"/>
</dbReference>
<dbReference type="AlphaFoldDB" id="A0A2K1K080"/>
<dbReference type="Proteomes" id="UP000006727">
    <property type="component" value="Chromosome 10"/>
</dbReference>
<evidence type="ECO:0000313" key="4">
    <source>
        <dbReference type="EnsemblPlants" id="PAC:32902144.CDS.1"/>
    </source>
</evidence>
<dbReference type="KEGG" id="ppp:112287895"/>
<organism evidence="3">
    <name type="scientific">Physcomitrium patens</name>
    <name type="common">Spreading-leaved earth moss</name>
    <name type="synonym">Physcomitrella patens</name>
    <dbReference type="NCBI Taxonomy" id="3218"/>
    <lineage>
        <taxon>Eukaryota</taxon>
        <taxon>Viridiplantae</taxon>
        <taxon>Streptophyta</taxon>
        <taxon>Embryophyta</taxon>
        <taxon>Bryophyta</taxon>
        <taxon>Bryophytina</taxon>
        <taxon>Bryopsida</taxon>
        <taxon>Funariidae</taxon>
        <taxon>Funariales</taxon>
        <taxon>Funariaceae</taxon>
        <taxon>Physcomitrium</taxon>
    </lineage>
</organism>
<dbReference type="OrthoDB" id="2018951at2759"/>
<accession>A0A2K1K080</accession>
<sequence>MCPEKVDVPVNPVFSSRDVTLRIPRDVVDGDAGDDQSMISEMKRLLTEQSNQIEKLSNLITKLDQSFQKLLSQTPPVAVSSHRHHSVGAEISRKSKFSLDAKLVNMKPDHSNENPQSSRIEDAAALGLGKPRNLVSDVSAIRQSQSQTGGSGPGGGMTIARYKPAWAEHFQFVSAVKVDIDVSCLHVLPHEGDDGMSRYVAVGDSAGRIFIFFIQGDLLVDYATLSQAPVTAMLSFTLRKNETWLVTGHADGAVLVHRIWEIMQRGSPSSEEVHQLVLEYVHSFVPPSSQDTGNYDLKAMFETGAELLVTEEVLGGVESKSKLITHLEMYRVGKMRYVLVADSNGKMEMFRENGTLFGVADSLSRPLAFLQTPNTQRLLFLTKTGGGSLDLRTMTVRTCPCDGLNGSTVVAYAFDAAGRSRAYGFKEKGDLVYVILSGDTLHFECHARTTKRKLDVEGPVSLHGITGYLVVATPKSVFVYNTTLQLGFSYANIRGGAGHRPLFSASLDDISLSFLPTPIAAGKLPMMACNRDKLIVVGFGGGYVGIYRSTLPVHKLPDFNAKFWSSPIFVSVILLLLAWQLLSRKRDPAPTDSSKLVMQIAPNSTASGFGYRENLDGAGSLKSRNRYESPSRSYSTKPVAYGQSSMNYRSTAADPSYSTRREPLFANQTVGDLRH</sequence>
<dbReference type="GeneID" id="112287895"/>
<proteinExistence type="predicted"/>
<feature type="region of interest" description="Disordered" evidence="2">
    <location>
        <begin position="620"/>
        <end position="639"/>
    </location>
</feature>
<dbReference type="Gramene" id="Pp3c10_23930V3.1">
    <property type="protein sequence ID" value="PAC:32902144.CDS.1"/>
    <property type="gene ID" value="Pp3c10_23930"/>
</dbReference>
<dbReference type="Gramene" id="Pp3c10_23930V3.4">
    <property type="protein sequence ID" value="PAC:32902147.CDS.1"/>
    <property type="gene ID" value="Pp3c10_23930"/>
</dbReference>
<feature type="compositionally biased region" description="Polar residues" evidence="2">
    <location>
        <begin position="666"/>
        <end position="675"/>
    </location>
</feature>
<evidence type="ECO:0000256" key="2">
    <source>
        <dbReference type="SAM" id="MobiDB-lite"/>
    </source>
</evidence>
<dbReference type="EnsemblPlants" id="Pp3c10_23930V3.2">
    <property type="protein sequence ID" value="PAC:32902145.CDS.1"/>
    <property type="gene ID" value="Pp3c10_23930"/>
</dbReference>
<dbReference type="Gramene" id="Pp3c10_23930V3.7">
    <property type="protein sequence ID" value="PAC:32902150.CDS.1"/>
    <property type="gene ID" value="Pp3c10_23930"/>
</dbReference>
<evidence type="ECO:0000313" key="3">
    <source>
        <dbReference type="EMBL" id="PNR47184.1"/>
    </source>
</evidence>
<dbReference type="EnsemblPlants" id="Pp3c10_23930V3.3">
    <property type="protein sequence ID" value="PAC:32902146.CDS.1"/>
    <property type="gene ID" value="Pp3c10_23930"/>
</dbReference>
<dbReference type="EnsemblPlants" id="Pp3c10_23930V3.5">
    <property type="protein sequence ID" value="PAC:32902148.CDS.1"/>
    <property type="gene ID" value="Pp3c10_23930"/>
</dbReference>
<protein>
    <submittedName>
        <fullName evidence="3 4">Uncharacterized protein</fullName>
    </submittedName>
</protein>
<keyword evidence="1" id="KW-0175">Coiled coil</keyword>
<keyword evidence="5" id="KW-1185">Reference proteome</keyword>
<dbReference type="InterPro" id="IPR045288">
    <property type="entry name" value="At1g75140-like"/>
</dbReference>
<reference evidence="4" key="3">
    <citation type="submission" date="2020-12" db="UniProtKB">
        <authorList>
            <consortium name="EnsemblPlants"/>
        </authorList>
    </citation>
    <scope>IDENTIFICATION</scope>
</reference>
<dbReference type="EnsemblPlants" id="Pp3c10_23930V3.7">
    <property type="protein sequence ID" value="PAC:32902150.CDS.1"/>
    <property type="gene ID" value="Pp3c10_23930"/>
</dbReference>
<dbReference type="Gramene" id="Pp3c10_23930V3.6">
    <property type="protein sequence ID" value="PAC:32902149.CDS.1"/>
    <property type="gene ID" value="Pp3c10_23930"/>
</dbReference>
<dbReference type="PANTHER" id="PTHR35464:SF1">
    <property type="entry name" value="OS06G0115200 PROTEIN"/>
    <property type="match status" value="1"/>
</dbReference>
<dbReference type="RefSeq" id="XP_024387265.1">
    <property type="nucleotide sequence ID" value="XM_024531497.2"/>
</dbReference>
<feature type="compositionally biased region" description="Polar residues" evidence="2">
    <location>
        <begin position="628"/>
        <end position="639"/>
    </location>
</feature>
<name>A0A2K1K080_PHYPA</name>
<dbReference type="EMBL" id="ABEU02000010">
    <property type="protein sequence ID" value="PNR47184.1"/>
    <property type="molecule type" value="Genomic_DNA"/>
</dbReference>
<dbReference type="SUPFAM" id="SSF69322">
    <property type="entry name" value="Tricorn protease domain 2"/>
    <property type="match status" value="1"/>
</dbReference>
<feature type="coiled-coil region" evidence="1">
    <location>
        <begin position="39"/>
        <end position="73"/>
    </location>
</feature>
<feature type="region of interest" description="Disordered" evidence="2">
    <location>
        <begin position="651"/>
        <end position="675"/>
    </location>
</feature>